<dbReference type="GO" id="GO:0015098">
    <property type="term" value="F:molybdate ion transmembrane transporter activity"/>
    <property type="evidence" value="ECO:0007669"/>
    <property type="project" value="InterPro"/>
</dbReference>
<sequence length="250" mass="25970">MAAVGLVQKVDLDLGTTLIVTGLYNIASGWQFGIPMCVQPMKTIAAVALAATQPALTLSQLLHAGLFVAGCVLVLGASRLVDAVNWLVPRPVVRGVQLAVGAKLAIKGIDMALRVHPGAGAAAVPQWRPLLGVDGLLLGGSALALLLATTIAPRVFPPGSEDATEDGGLGPRPKDIPFEPLMRRLERRKAAADDGGGGGGETWRDLREGALRAGLPQLPLTTLNSVIAVTHLADSLFPERQVVRLEGTSE</sequence>
<name>A0A150GMI0_GONPE</name>
<accession>A0A150GMI0</accession>
<feature type="region of interest" description="Disordered" evidence="1">
    <location>
        <begin position="157"/>
        <end position="177"/>
    </location>
</feature>
<dbReference type="Proteomes" id="UP000075714">
    <property type="component" value="Unassembled WGS sequence"/>
</dbReference>
<gene>
    <name evidence="2" type="ORF">GPECTOR_16g715</name>
</gene>
<comment type="caution">
    <text evidence="2">The sequence shown here is derived from an EMBL/GenBank/DDBJ whole genome shotgun (WGS) entry which is preliminary data.</text>
</comment>
<dbReference type="PANTHER" id="PTHR31970:SF9">
    <property type="entry name" value="MOLYBDATE TRANSPORTER 2"/>
    <property type="match status" value="1"/>
</dbReference>
<dbReference type="EMBL" id="LSYV01000017">
    <property type="protein sequence ID" value="KXZ50540.1"/>
    <property type="molecule type" value="Genomic_DNA"/>
</dbReference>
<dbReference type="PANTHER" id="PTHR31970">
    <property type="match status" value="1"/>
</dbReference>
<dbReference type="InterPro" id="IPR031563">
    <property type="entry name" value="MOT1/MOT2"/>
</dbReference>
<evidence type="ECO:0000313" key="2">
    <source>
        <dbReference type="EMBL" id="KXZ50540.1"/>
    </source>
</evidence>
<proteinExistence type="predicted"/>
<reference evidence="3" key="1">
    <citation type="journal article" date="2016" name="Nat. Commun.">
        <title>The Gonium pectorale genome demonstrates co-option of cell cycle regulation during the evolution of multicellularity.</title>
        <authorList>
            <person name="Hanschen E.R."/>
            <person name="Marriage T.N."/>
            <person name="Ferris P.J."/>
            <person name="Hamaji T."/>
            <person name="Toyoda A."/>
            <person name="Fujiyama A."/>
            <person name="Neme R."/>
            <person name="Noguchi H."/>
            <person name="Minakuchi Y."/>
            <person name="Suzuki M."/>
            <person name="Kawai-Toyooka H."/>
            <person name="Smith D.R."/>
            <person name="Sparks H."/>
            <person name="Anderson J."/>
            <person name="Bakaric R."/>
            <person name="Luria V."/>
            <person name="Karger A."/>
            <person name="Kirschner M.W."/>
            <person name="Durand P.M."/>
            <person name="Michod R.E."/>
            <person name="Nozaki H."/>
            <person name="Olson B.J."/>
        </authorList>
    </citation>
    <scope>NUCLEOTIDE SEQUENCE [LARGE SCALE GENOMIC DNA]</scope>
    <source>
        <strain evidence="3">NIES-2863</strain>
    </source>
</reference>
<dbReference type="Pfam" id="PF16983">
    <property type="entry name" value="MFS_MOT1"/>
    <property type="match status" value="1"/>
</dbReference>
<dbReference type="STRING" id="33097.A0A150GMI0"/>
<evidence type="ECO:0000256" key="1">
    <source>
        <dbReference type="SAM" id="MobiDB-lite"/>
    </source>
</evidence>
<organism evidence="2 3">
    <name type="scientific">Gonium pectorale</name>
    <name type="common">Green alga</name>
    <dbReference type="NCBI Taxonomy" id="33097"/>
    <lineage>
        <taxon>Eukaryota</taxon>
        <taxon>Viridiplantae</taxon>
        <taxon>Chlorophyta</taxon>
        <taxon>core chlorophytes</taxon>
        <taxon>Chlorophyceae</taxon>
        <taxon>CS clade</taxon>
        <taxon>Chlamydomonadales</taxon>
        <taxon>Volvocaceae</taxon>
        <taxon>Gonium</taxon>
    </lineage>
</organism>
<dbReference type="OrthoDB" id="5402974at2759"/>
<evidence type="ECO:0000313" key="3">
    <source>
        <dbReference type="Proteomes" id="UP000075714"/>
    </source>
</evidence>
<protein>
    <submittedName>
        <fullName evidence="2">Uncharacterized protein</fullName>
    </submittedName>
</protein>
<dbReference type="AlphaFoldDB" id="A0A150GMI0"/>
<keyword evidence="3" id="KW-1185">Reference proteome</keyword>